<dbReference type="AlphaFoldDB" id="A0A6G1Q604"/>
<dbReference type="InterPro" id="IPR029071">
    <property type="entry name" value="Ubiquitin-like_domsf"/>
</dbReference>
<feature type="domain" description="Ubiquitin-like" evidence="1">
    <location>
        <begin position="26"/>
        <end position="84"/>
    </location>
</feature>
<keyword evidence="3" id="KW-1185">Reference proteome</keyword>
<accession>A0A6G1Q604</accession>
<dbReference type="InterPro" id="IPR000626">
    <property type="entry name" value="Ubiquitin-like_dom"/>
</dbReference>
<proteinExistence type="predicted"/>
<sequence length="84" mass="9253">MSAGPLKIQGPTGALTWIQIMENILTVKHLKEKAVKELPWIPGQSEDNVRLTLDGTMLEDSTPLFDCKFLPSSAIHLVLRVRGG</sequence>
<reference evidence="2 3" key="1">
    <citation type="submission" date="2019-02" db="EMBL/GenBank/DDBJ databases">
        <title>Opniocepnalus argus genome.</title>
        <authorList>
            <person name="Zhou C."/>
            <person name="Xiao S."/>
        </authorList>
    </citation>
    <scope>NUCLEOTIDE SEQUENCE [LARGE SCALE GENOMIC DNA]</scope>
    <source>
        <strain evidence="2">OARG1902GOOAL</strain>
        <tissue evidence="2">Muscle</tissue>
    </source>
</reference>
<dbReference type="Pfam" id="PF00240">
    <property type="entry name" value="ubiquitin"/>
    <property type="match status" value="1"/>
</dbReference>
<name>A0A6G1Q604_CHAAH</name>
<evidence type="ECO:0000259" key="1">
    <source>
        <dbReference type="PROSITE" id="PS50053"/>
    </source>
</evidence>
<protein>
    <recommendedName>
        <fullName evidence="1">Ubiquitin-like domain-containing protein</fullName>
    </recommendedName>
</protein>
<dbReference type="PROSITE" id="PS50053">
    <property type="entry name" value="UBIQUITIN_2"/>
    <property type="match status" value="1"/>
</dbReference>
<dbReference type="SUPFAM" id="SSF54236">
    <property type="entry name" value="Ubiquitin-like"/>
    <property type="match status" value="1"/>
</dbReference>
<organism evidence="2 3">
    <name type="scientific">Channa argus</name>
    <name type="common">Northern snakehead</name>
    <name type="synonym">Ophicephalus argus</name>
    <dbReference type="NCBI Taxonomy" id="215402"/>
    <lineage>
        <taxon>Eukaryota</taxon>
        <taxon>Metazoa</taxon>
        <taxon>Chordata</taxon>
        <taxon>Craniata</taxon>
        <taxon>Vertebrata</taxon>
        <taxon>Euteleostomi</taxon>
        <taxon>Actinopterygii</taxon>
        <taxon>Neopterygii</taxon>
        <taxon>Teleostei</taxon>
        <taxon>Neoteleostei</taxon>
        <taxon>Acanthomorphata</taxon>
        <taxon>Anabantaria</taxon>
        <taxon>Anabantiformes</taxon>
        <taxon>Channoidei</taxon>
        <taxon>Channidae</taxon>
        <taxon>Channa</taxon>
    </lineage>
</organism>
<dbReference type="Gene3D" id="3.10.20.90">
    <property type="entry name" value="Phosphatidylinositol 3-kinase Catalytic Subunit, Chain A, domain 1"/>
    <property type="match status" value="1"/>
</dbReference>
<evidence type="ECO:0000313" key="3">
    <source>
        <dbReference type="Proteomes" id="UP000503349"/>
    </source>
</evidence>
<dbReference type="EMBL" id="CM015724">
    <property type="protein sequence ID" value="KAF3697859.1"/>
    <property type="molecule type" value="Genomic_DNA"/>
</dbReference>
<gene>
    <name evidence="2" type="ORF">EXN66_Car013540</name>
</gene>
<evidence type="ECO:0000313" key="2">
    <source>
        <dbReference type="EMBL" id="KAF3697859.1"/>
    </source>
</evidence>
<dbReference type="Proteomes" id="UP000503349">
    <property type="component" value="Chromosome 13"/>
</dbReference>
<reference evidence="3" key="2">
    <citation type="submission" date="2019-02" db="EMBL/GenBank/DDBJ databases">
        <title>Opniocepnalus argus Var Kimnra genome.</title>
        <authorList>
            <person name="Zhou C."/>
            <person name="Xiao S."/>
        </authorList>
    </citation>
    <scope>NUCLEOTIDE SEQUENCE [LARGE SCALE GENOMIC DNA]</scope>
</reference>